<reference evidence="1" key="1">
    <citation type="submission" date="2022-07" db="EMBL/GenBank/DDBJ databases">
        <title>Phylogenomic reconstructions and comparative analyses of Kickxellomycotina fungi.</title>
        <authorList>
            <person name="Reynolds N.K."/>
            <person name="Stajich J.E."/>
            <person name="Barry K."/>
            <person name="Grigoriev I.V."/>
            <person name="Crous P."/>
            <person name="Smith M.E."/>
        </authorList>
    </citation>
    <scope>NUCLEOTIDE SEQUENCE</scope>
    <source>
        <strain evidence="1">IMI 214461</strain>
    </source>
</reference>
<name>A0A9W8BNI3_9FUNG</name>
<protein>
    <submittedName>
        <fullName evidence="1">Uncharacterized protein</fullName>
    </submittedName>
</protein>
<dbReference type="Proteomes" id="UP001150907">
    <property type="component" value="Unassembled WGS sequence"/>
</dbReference>
<evidence type="ECO:0000313" key="2">
    <source>
        <dbReference type="Proteomes" id="UP001150907"/>
    </source>
</evidence>
<dbReference type="AlphaFoldDB" id="A0A9W8BNI3"/>
<keyword evidence="2" id="KW-1185">Reference proteome</keyword>
<sequence>MSLNQALSLDAIKALYSNGMLFEGCPAEKKTRMELRMIKLSASIRPEPNWTSQINDDIMRQEWAARAKNDFNLTDKHVEYVFTELEHYVQLMSECVGGEMLAGVDSVWISDNNYGNGFKRNVAKLENDCISTLSNDVDSSASSKNLQVLLDPFMYPFMAEKSFIASKPFTSPQAALDFDLPKIVPGSIRGWVLEINRFNKCQSNNDTEEFMCCSYVLQVDAGINLTPENPLYNNDS</sequence>
<organism evidence="1 2">
    <name type="scientific">Coemansia thaxteri</name>
    <dbReference type="NCBI Taxonomy" id="2663907"/>
    <lineage>
        <taxon>Eukaryota</taxon>
        <taxon>Fungi</taxon>
        <taxon>Fungi incertae sedis</taxon>
        <taxon>Zoopagomycota</taxon>
        <taxon>Kickxellomycotina</taxon>
        <taxon>Kickxellomycetes</taxon>
        <taxon>Kickxellales</taxon>
        <taxon>Kickxellaceae</taxon>
        <taxon>Coemansia</taxon>
    </lineage>
</organism>
<evidence type="ECO:0000313" key="1">
    <source>
        <dbReference type="EMBL" id="KAJ2007675.1"/>
    </source>
</evidence>
<comment type="caution">
    <text evidence="1">The sequence shown here is derived from an EMBL/GenBank/DDBJ whole genome shotgun (WGS) entry which is preliminary data.</text>
</comment>
<gene>
    <name evidence="1" type="ORF">H4R26_000633</name>
</gene>
<proteinExistence type="predicted"/>
<dbReference type="OrthoDB" id="415532at2759"/>
<dbReference type="EMBL" id="JANBQF010000020">
    <property type="protein sequence ID" value="KAJ2007675.1"/>
    <property type="molecule type" value="Genomic_DNA"/>
</dbReference>
<accession>A0A9W8BNI3</accession>